<dbReference type="EnsemblMetazoa" id="HelroT162303">
    <property type="protein sequence ID" value="HelroP162303"/>
    <property type="gene ID" value="HelroG162303"/>
</dbReference>
<feature type="domain" description="Ig-like" evidence="1">
    <location>
        <begin position="54"/>
        <end position="140"/>
    </location>
</feature>
<protein>
    <recommendedName>
        <fullName evidence="1">Ig-like domain-containing protein</fullName>
    </recommendedName>
</protein>
<dbReference type="AlphaFoldDB" id="T1ESH2"/>
<reference evidence="4" key="1">
    <citation type="submission" date="2012-12" db="EMBL/GenBank/DDBJ databases">
        <authorList>
            <person name="Hellsten U."/>
            <person name="Grimwood J."/>
            <person name="Chapman J.A."/>
            <person name="Shapiro H."/>
            <person name="Aerts A."/>
            <person name="Otillar R.P."/>
            <person name="Terry A.Y."/>
            <person name="Boore J.L."/>
            <person name="Simakov O."/>
            <person name="Marletaz F."/>
            <person name="Cho S.-J."/>
            <person name="Edsinger-Gonzales E."/>
            <person name="Havlak P."/>
            <person name="Kuo D.-H."/>
            <person name="Larsson T."/>
            <person name="Lv J."/>
            <person name="Arendt D."/>
            <person name="Savage R."/>
            <person name="Osoegawa K."/>
            <person name="de Jong P."/>
            <person name="Lindberg D.R."/>
            <person name="Seaver E.C."/>
            <person name="Weisblat D.A."/>
            <person name="Putnam N.H."/>
            <person name="Grigoriev I.V."/>
            <person name="Rokhsar D.S."/>
        </authorList>
    </citation>
    <scope>NUCLEOTIDE SEQUENCE</scope>
</reference>
<organism evidence="3 4">
    <name type="scientific">Helobdella robusta</name>
    <name type="common">Californian leech</name>
    <dbReference type="NCBI Taxonomy" id="6412"/>
    <lineage>
        <taxon>Eukaryota</taxon>
        <taxon>Metazoa</taxon>
        <taxon>Spiralia</taxon>
        <taxon>Lophotrochozoa</taxon>
        <taxon>Annelida</taxon>
        <taxon>Clitellata</taxon>
        <taxon>Hirudinea</taxon>
        <taxon>Rhynchobdellida</taxon>
        <taxon>Glossiphoniidae</taxon>
        <taxon>Helobdella</taxon>
    </lineage>
</organism>
<dbReference type="EMBL" id="KB097143">
    <property type="protein sequence ID" value="ESN98843.1"/>
    <property type="molecule type" value="Genomic_DNA"/>
</dbReference>
<evidence type="ECO:0000259" key="1">
    <source>
        <dbReference type="PROSITE" id="PS50835"/>
    </source>
</evidence>
<dbReference type="GeneID" id="20199522"/>
<evidence type="ECO:0000313" key="2">
    <source>
        <dbReference type="EMBL" id="ESN98843.1"/>
    </source>
</evidence>
<dbReference type="HOGENOM" id="CLU_1311331_0_0_1"/>
<keyword evidence="4" id="KW-1185">Reference proteome</keyword>
<dbReference type="RefSeq" id="XP_009022793.1">
    <property type="nucleotide sequence ID" value="XM_009024545.1"/>
</dbReference>
<evidence type="ECO:0000313" key="3">
    <source>
        <dbReference type="EnsemblMetazoa" id="HelroP162303"/>
    </source>
</evidence>
<dbReference type="InterPro" id="IPR007110">
    <property type="entry name" value="Ig-like_dom"/>
</dbReference>
<reference evidence="3" key="3">
    <citation type="submission" date="2015-06" db="UniProtKB">
        <authorList>
            <consortium name="EnsemblMetazoa"/>
        </authorList>
    </citation>
    <scope>IDENTIFICATION</scope>
</reference>
<dbReference type="InterPro" id="IPR013783">
    <property type="entry name" value="Ig-like_fold"/>
</dbReference>
<accession>T1ESH2</accession>
<dbReference type="EMBL" id="AMQM01001067">
    <property type="status" value="NOT_ANNOTATED_CDS"/>
    <property type="molecule type" value="Genomic_DNA"/>
</dbReference>
<proteinExistence type="predicted"/>
<dbReference type="CTD" id="20199522"/>
<evidence type="ECO:0000313" key="4">
    <source>
        <dbReference type="Proteomes" id="UP000015101"/>
    </source>
</evidence>
<name>T1ESH2_HELRO</name>
<dbReference type="InterPro" id="IPR036179">
    <property type="entry name" value="Ig-like_dom_sf"/>
</dbReference>
<dbReference type="SUPFAM" id="SSF48726">
    <property type="entry name" value="Immunoglobulin"/>
    <property type="match status" value="1"/>
</dbReference>
<gene>
    <name evidence="3" type="primary">20199522</name>
    <name evidence="2" type="ORF">HELRODRAFT_162303</name>
</gene>
<dbReference type="Proteomes" id="UP000015101">
    <property type="component" value="Unassembled WGS sequence"/>
</dbReference>
<dbReference type="PROSITE" id="PS50835">
    <property type="entry name" value="IG_LIKE"/>
    <property type="match status" value="1"/>
</dbReference>
<reference evidence="2 4" key="2">
    <citation type="journal article" date="2013" name="Nature">
        <title>Insights into bilaterian evolution from three spiralian genomes.</title>
        <authorList>
            <person name="Simakov O."/>
            <person name="Marletaz F."/>
            <person name="Cho S.J."/>
            <person name="Edsinger-Gonzales E."/>
            <person name="Havlak P."/>
            <person name="Hellsten U."/>
            <person name="Kuo D.H."/>
            <person name="Larsson T."/>
            <person name="Lv J."/>
            <person name="Arendt D."/>
            <person name="Savage R."/>
            <person name="Osoegawa K."/>
            <person name="de Jong P."/>
            <person name="Grimwood J."/>
            <person name="Chapman J.A."/>
            <person name="Shapiro H."/>
            <person name="Aerts A."/>
            <person name="Otillar R.P."/>
            <person name="Terry A.Y."/>
            <person name="Boore J.L."/>
            <person name="Grigoriev I.V."/>
            <person name="Lindberg D.R."/>
            <person name="Seaver E.C."/>
            <person name="Weisblat D.A."/>
            <person name="Putnam N.H."/>
            <person name="Rokhsar D.S."/>
        </authorList>
    </citation>
    <scope>NUCLEOTIDE SEQUENCE</scope>
</reference>
<dbReference type="Gene3D" id="2.60.40.10">
    <property type="entry name" value="Immunoglobulins"/>
    <property type="match status" value="1"/>
</dbReference>
<dbReference type="InParanoid" id="T1ESH2"/>
<sequence length="210" mass="23790">MDFQSVCHKSLTATDKTCNTSCNNFYSCSDECNGITCSCDVNWEGTACDKKCRTSLVAYSDVADSSLREGIPVNISCSSANQTGNFYWSRDHHCFNSSCNISANGTLYFEKLNKSDAGVYYCFNNNNYCTSRLNYTLALSKIVVCCNRCWYIGTYKCVESMDCLFVCWQAENLHFMFNDMKDCRCNLPNHVIEHAVLNASHCYQIIQLLI</sequence>
<dbReference type="KEGG" id="hro:HELRODRAFT_162303"/>